<proteinExistence type="inferred from homology"/>
<accession>A0A060RGL6</accession>
<protein>
    <recommendedName>
        <fullName evidence="4">Alkaline shock protein</fullName>
    </recommendedName>
</protein>
<dbReference type="Proteomes" id="UP000027584">
    <property type="component" value="Unassembled WGS sequence"/>
</dbReference>
<sequence length="131" mass="14156">MLMTTENIGDIVISPRVLEVITGIAAAKVDGVHSLRNKAMADSFSKTVLGKGVYLQTEEDGTVNADIYVYLQYGVNVPAVSIAIQQAVKTAVYDMAEVTISSVNIHVEGIVPEKTPKPDLKALFDEDFLDD</sequence>
<name>A0A060RGL6_9STRE</name>
<dbReference type="PANTHER" id="PTHR34297:SF1">
    <property type="entry name" value="ASP23_GLS24 FAMILY ENVELOPE STRESS RESPONSE PROTEIN"/>
    <property type="match status" value="1"/>
</dbReference>
<dbReference type="EMBL" id="CCBC010000132">
    <property type="protein sequence ID" value="CDO17586.1"/>
    <property type="molecule type" value="Genomic_DNA"/>
</dbReference>
<organism evidence="2 3">
    <name type="scientific">Streptococcus gallolyticus</name>
    <dbReference type="NCBI Taxonomy" id="315405"/>
    <lineage>
        <taxon>Bacteria</taxon>
        <taxon>Bacillati</taxon>
        <taxon>Bacillota</taxon>
        <taxon>Bacilli</taxon>
        <taxon>Lactobacillales</taxon>
        <taxon>Streptococcaceae</taxon>
        <taxon>Streptococcus</taxon>
    </lineage>
</organism>
<reference evidence="2 3" key="1">
    <citation type="submission" date="2014-02" db="EMBL/GenBank/DDBJ databases">
        <authorList>
            <person name="Manrique M."/>
        </authorList>
    </citation>
    <scope>NUCLEOTIDE SEQUENCE [LARGE SCALE GENOMIC DNA]</scope>
    <source>
        <strain evidence="2 3">LMG17956</strain>
    </source>
</reference>
<dbReference type="Pfam" id="PF03780">
    <property type="entry name" value="Asp23"/>
    <property type="match status" value="1"/>
</dbReference>
<evidence type="ECO:0008006" key="4">
    <source>
        <dbReference type="Google" id="ProtNLM"/>
    </source>
</evidence>
<evidence type="ECO:0000313" key="2">
    <source>
        <dbReference type="EMBL" id="CDO17586.1"/>
    </source>
</evidence>
<comment type="similarity">
    <text evidence="1">Belongs to the asp23 family.</text>
</comment>
<evidence type="ECO:0000313" key="3">
    <source>
        <dbReference type="Proteomes" id="UP000027584"/>
    </source>
</evidence>
<comment type="caution">
    <text evidence="2">The sequence shown here is derived from an EMBL/GenBank/DDBJ whole genome shotgun (WGS) entry which is preliminary data.</text>
</comment>
<dbReference type="AlphaFoldDB" id="A0A060RGL6"/>
<reference evidence="2 3" key="2">
    <citation type="submission" date="2014-05" db="EMBL/GenBank/DDBJ databases">
        <title>Genome sequence of Streptococcus gallolyticus.</title>
        <authorList>
            <person name="Del Campo R."/>
        </authorList>
    </citation>
    <scope>NUCLEOTIDE SEQUENCE [LARGE SCALE GENOMIC DNA]</scope>
    <source>
        <strain evidence="2 3">LMG17956</strain>
    </source>
</reference>
<evidence type="ECO:0000256" key="1">
    <source>
        <dbReference type="ARBA" id="ARBA00005721"/>
    </source>
</evidence>
<dbReference type="InterPro" id="IPR005531">
    <property type="entry name" value="Asp23"/>
</dbReference>
<dbReference type="PANTHER" id="PTHR34297">
    <property type="entry name" value="HYPOTHETICAL CYTOSOLIC PROTEIN-RELATED"/>
    <property type="match status" value="1"/>
</dbReference>
<gene>
    <name evidence="2" type="ORF">BN963_SGAL_00779</name>
</gene>